<comment type="caution">
    <text evidence="1">The sequence shown here is derived from an EMBL/GenBank/DDBJ whole genome shotgun (WGS) entry which is preliminary data.</text>
</comment>
<keyword evidence="1" id="KW-0675">Receptor</keyword>
<dbReference type="InterPro" id="IPR032675">
    <property type="entry name" value="LRR_dom_sf"/>
</dbReference>
<dbReference type="SUPFAM" id="SSF52058">
    <property type="entry name" value="L domain-like"/>
    <property type="match status" value="1"/>
</dbReference>
<evidence type="ECO:0000313" key="1">
    <source>
        <dbReference type="EMBL" id="GFO08966.1"/>
    </source>
</evidence>
<sequence length="351" mass="40200">MLRHLIMDGYPRALGPGFASLVHLSHLSFSSGTDEAFCSMSSEIPPEFFAHLNTKQQLTINMSACSFESIPPQLFQFLPTIHNLDLSLNEDLLIEGFEKASEGLQNSTLSVLNITYIVKPWVHLTEIKNSTFRFLKHTKLKILVVEDNKILNVDPQAILDLPKTMEYISFQGNKISSAFCLLTFLHMTNLRIAKISRQLRYNRANNNITLTDFQNLNSLRNRNYNSTTATLRPNISEHPELLPKVLRNTLNPEARYRKDNSAFSFTTENTKVKDFCEDLYLTPRHSHKHLRSSPLPLPLPKSLEEMYASDIKASYDIPRIQFFNNRVLKYLDYSLNDIKCFGGPVYGVPNL</sequence>
<dbReference type="EMBL" id="BLXT01004027">
    <property type="protein sequence ID" value="GFO08966.1"/>
    <property type="molecule type" value="Genomic_DNA"/>
</dbReference>
<reference evidence="1 2" key="1">
    <citation type="journal article" date="2021" name="Elife">
        <title>Chloroplast acquisition without the gene transfer in kleptoplastic sea slugs, Plakobranchus ocellatus.</title>
        <authorList>
            <person name="Maeda T."/>
            <person name="Takahashi S."/>
            <person name="Yoshida T."/>
            <person name="Shimamura S."/>
            <person name="Takaki Y."/>
            <person name="Nagai Y."/>
            <person name="Toyoda A."/>
            <person name="Suzuki Y."/>
            <person name="Arimoto A."/>
            <person name="Ishii H."/>
            <person name="Satoh N."/>
            <person name="Nishiyama T."/>
            <person name="Hasebe M."/>
            <person name="Maruyama T."/>
            <person name="Minagawa J."/>
            <person name="Obokata J."/>
            <person name="Shigenobu S."/>
        </authorList>
    </citation>
    <scope>NUCLEOTIDE SEQUENCE [LARGE SCALE GENOMIC DNA]</scope>
</reference>
<gene>
    <name evidence="1" type="ORF">PoB_003547100</name>
</gene>
<accession>A0AAV4ACV8</accession>
<dbReference type="Proteomes" id="UP000735302">
    <property type="component" value="Unassembled WGS sequence"/>
</dbReference>
<evidence type="ECO:0000313" key="2">
    <source>
        <dbReference type="Proteomes" id="UP000735302"/>
    </source>
</evidence>
<keyword evidence="2" id="KW-1185">Reference proteome</keyword>
<dbReference type="AlphaFoldDB" id="A0AAV4ACV8"/>
<organism evidence="1 2">
    <name type="scientific">Plakobranchus ocellatus</name>
    <dbReference type="NCBI Taxonomy" id="259542"/>
    <lineage>
        <taxon>Eukaryota</taxon>
        <taxon>Metazoa</taxon>
        <taxon>Spiralia</taxon>
        <taxon>Lophotrochozoa</taxon>
        <taxon>Mollusca</taxon>
        <taxon>Gastropoda</taxon>
        <taxon>Heterobranchia</taxon>
        <taxon>Euthyneura</taxon>
        <taxon>Panpulmonata</taxon>
        <taxon>Sacoglossa</taxon>
        <taxon>Placobranchoidea</taxon>
        <taxon>Plakobranchidae</taxon>
        <taxon>Plakobranchus</taxon>
    </lineage>
</organism>
<proteinExistence type="predicted"/>
<name>A0AAV4ACV8_9GAST</name>
<protein>
    <submittedName>
        <fullName evidence="1">Toll-like receptor m</fullName>
    </submittedName>
</protein>
<dbReference type="Gene3D" id="3.80.10.10">
    <property type="entry name" value="Ribonuclease Inhibitor"/>
    <property type="match status" value="2"/>
</dbReference>